<evidence type="ECO:0000256" key="10">
    <source>
        <dbReference type="ARBA" id="ARBA00048988"/>
    </source>
</evidence>
<dbReference type="Gene3D" id="3.40.50.300">
    <property type="entry name" value="P-loop containing nucleotide triphosphate hydrolases"/>
    <property type="match status" value="2"/>
</dbReference>
<evidence type="ECO:0000259" key="11">
    <source>
        <dbReference type="PROSITE" id="PS51192"/>
    </source>
</evidence>
<sequence length="894" mass="100108">MAGAVGQDEQVCQAGTAGGVGLPVLPQSLQAMPRDPTCVEKRQKMLTSNLKKTNENTNYISPMQKFQFAFFSNKSEEDDLNLGGPGNNGLLHVSGKLTYGSQKFRNHIGTDIAPEKNIPDDTKLVNFAEEKGESTSAFRKRLFKISDNIHGSAYSSDSGNLDSHVGSGKIAQTEMNKGKSWKCSNSKQKPQYSDVNMFTASDAFSASEIREVIIKAPSFSVASQPHKAQVAPIKALCSQRFDDWKEKFGPIGLNCKELTGDTLMDDLFEIQHAHIIMTTPEKWDSMTRKWRDNSLVQLVRLFLIDEVHVVKDEIRGPTLEVVVSRMKTVQSLSHTLENTSTIIPMRFVAVSATIPNAEDIAEWLSNGERPAICLKMDERHRPVKLQKVVLGFPCCSNQTEFKFDLTLNYKIASVIQEYSDQKPTLVFCATRKGVQQAASVLVKNAKFIMTVEQKERLQKHAYSIRDSKLRDILIHGVAYHHAGMELSDRKVVEGAFTVGDLPALFTTSTLAMGVNLPAHLVVIKSTMHYVGGMFEEYSETDILQMIGRAGRPQVKMIASCKEFLDVQLRINEKKTLNTLNRSPNRITISLIQAQLGCIPIQDFALTQDTSKIFRSGSRITRCITLSNAMVNAGLTSFKKIEETDARELEMIARYSDMMAEILVTITLRNFEQLQTKRTAPDFHYVTLIIGDTDNQLVFKHKIMDSVLLKAGNWTKKIDVKRALKSAELSINLISSEYVGLDIQRKFTVFYLGPKKLGNQIIIRKKSVTEISHFKHSDRSTVAEPNKGKTGVAQKSEMKESAISSYLSDLRNRNAFSSLPPVKRLKMQMNKSQSVDLKEFGFTPKASLPSISRSEYLNTPELSILEQRDQHEICANVQQEPSDYQDKGKLPLVLT</sequence>
<dbReference type="EC" id="5.6.2.4" evidence="9"/>
<dbReference type="InterPro" id="IPR052247">
    <property type="entry name" value="Meiotic_Crossover_Helicase"/>
</dbReference>
<keyword evidence="2" id="KW-0547">Nucleotide-binding</keyword>
<name>S7MCV7_MYOBR</name>
<keyword evidence="3" id="KW-0378">Hydrolase</keyword>
<dbReference type="GO" id="GO:0007131">
    <property type="term" value="P:reciprocal meiotic recombination"/>
    <property type="evidence" value="ECO:0007669"/>
    <property type="project" value="UniProtKB-ARBA"/>
</dbReference>
<evidence type="ECO:0000256" key="8">
    <source>
        <dbReference type="ARBA" id="ARBA00034617"/>
    </source>
</evidence>
<dbReference type="PROSITE" id="PS51192">
    <property type="entry name" value="HELICASE_ATP_BIND_1"/>
    <property type="match status" value="1"/>
</dbReference>
<dbReference type="PROSITE" id="PS51194">
    <property type="entry name" value="HELICASE_CTER"/>
    <property type="match status" value="1"/>
</dbReference>
<dbReference type="SUPFAM" id="SSF158702">
    <property type="entry name" value="Sec63 N-terminal domain-like"/>
    <property type="match status" value="1"/>
</dbReference>
<dbReference type="PANTHER" id="PTHR47835:SF3">
    <property type="entry name" value="HELICASE FOR MEIOSIS 1"/>
    <property type="match status" value="1"/>
</dbReference>
<dbReference type="Gene3D" id="1.10.3380.10">
    <property type="entry name" value="Sec63 N-terminal domain-like domain"/>
    <property type="match status" value="1"/>
</dbReference>
<dbReference type="eggNOG" id="KOG0952">
    <property type="taxonomic scope" value="Eukaryota"/>
</dbReference>
<dbReference type="InterPro" id="IPR027417">
    <property type="entry name" value="P-loop_NTPase"/>
</dbReference>
<dbReference type="PANTHER" id="PTHR47835">
    <property type="entry name" value="HFM1, ATP DEPENDENT DNA HELICASE HOMOLOG"/>
    <property type="match status" value="1"/>
</dbReference>
<dbReference type="GO" id="GO:0005524">
    <property type="term" value="F:ATP binding"/>
    <property type="evidence" value="ECO:0007669"/>
    <property type="project" value="UniProtKB-KW"/>
</dbReference>
<dbReference type="FunFam" id="3.40.50.300:FF:001076">
    <property type="entry name" value="ATP-dependent DNA helicase MER3"/>
    <property type="match status" value="1"/>
</dbReference>
<evidence type="ECO:0000256" key="3">
    <source>
        <dbReference type="ARBA" id="ARBA00022801"/>
    </source>
</evidence>
<dbReference type="EMBL" id="KE161150">
    <property type="protein sequence ID" value="EPQ02049.1"/>
    <property type="molecule type" value="Genomic_DNA"/>
</dbReference>
<evidence type="ECO:0000256" key="4">
    <source>
        <dbReference type="ARBA" id="ARBA00022806"/>
    </source>
</evidence>
<dbReference type="InterPro" id="IPR001650">
    <property type="entry name" value="Helicase_C-like"/>
</dbReference>
<proteinExistence type="inferred from homology"/>
<keyword evidence="5" id="KW-0067">ATP-binding</keyword>
<dbReference type="CDD" id="cd18795">
    <property type="entry name" value="SF2_C_Ski2"/>
    <property type="match status" value="1"/>
</dbReference>
<comment type="catalytic activity">
    <reaction evidence="10">
        <text>ATP + H2O = ADP + phosphate + H(+)</text>
        <dbReference type="Rhea" id="RHEA:13065"/>
        <dbReference type="ChEBI" id="CHEBI:15377"/>
        <dbReference type="ChEBI" id="CHEBI:15378"/>
        <dbReference type="ChEBI" id="CHEBI:30616"/>
        <dbReference type="ChEBI" id="CHEBI:43474"/>
        <dbReference type="ChEBI" id="CHEBI:456216"/>
        <dbReference type="EC" id="5.6.2.4"/>
    </reaction>
</comment>
<reference evidence="13 14" key="1">
    <citation type="journal article" date="2013" name="Nat. Commun.">
        <title>Genome analysis reveals insights into physiology and longevity of the Brandt's bat Myotis brandtii.</title>
        <authorList>
            <person name="Seim I."/>
            <person name="Fang X."/>
            <person name="Xiong Z."/>
            <person name="Lobanov A.V."/>
            <person name="Huang Z."/>
            <person name="Ma S."/>
            <person name="Feng Y."/>
            <person name="Turanov A.A."/>
            <person name="Zhu Y."/>
            <person name="Lenz T.L."/>
            <person name="Gerashchenko M.V."/>
            <person name="Fan D."/>
            <person name="Hee Yim S."/>
            <person name="Yao X."/>
            <person name="Jordan D."/>
            <person name="Xiong Y."/>
            <person name="Ma Y."/>
            <person name="Lyapunov A.N."/>
            <person name="Chen G."/>
            <person name="Kulakova O.I."/>
            <person name="Sun Y."/>
            <person name="Lee S.G."/>
            <person name="Bronson R.T."/>
            <person name="Moskalev A.A."/>
            <person name="Sunyaev S.R."/>
            <person name="Zhang G."/>
            <person name="Krogh A."/>
            <person name="Wang J."/>
            <person name="Gladyshev V.N."/>
        </authorList>
    </citation>
    <scope>NUCLEOTIDE SEQUENCE [LARGE SCALE GENOMIC DNA]</scope>
</reference>
<accession>S7MCV7</accession>
<evidence type="ECO:0000256" key="2">
    <source>
        <dbReference type="ARBA" id="ARBA00022741"/>
    </source>
</evidence>
<dbReference type="Proteomes" id="UP000052978">
    <property type="component" value="Unassembled WGS sequence"/>
</dbReference>
<dbReference type="GO" id="GO:0043138">
    <property type="term" value="F:3'-5' DNA helicase activity"/>
    <property type="evidence" value="ECO:0007669"/>
    <property type="project" value="UniProtKB-EC"/>
</dbReference>
<feature type="domain" description="Helicase ATP-binding" evidence="11">
    <location>
        <begin position="230"/>
        <end position="372"/>
    </location>
</feature>
<dbReference type="GO" id="GO:0016787">
    <property type="term" value="F:hydrolase activity"/>
    <property type="evidence" value="ECO:0007669"/>
    <property type="project" value="UniProtKB-KW"/>
</dbReference>
<gene>
    <name evidence="13" type="ORF">D623_10006976</name>
</gene>
<dbReference type="GO" id="GO:0003676">
    <property type="term" value="F:nucleic acid binding"/>
    <property type="evidence" value="ECO:0007669"/>
    <property type="project" value="InterPro"/>
</dbReference>
<dbReference type="AlphaFoldDB" id="S7MCV7"/>
<keyword evidence="6" id="KW-0413">Isomerase</keyword>
<evidence type="ECO:0000256" key="5">
    <source>
        <dbReference type="ARBA" id="ARBA00022840"/>
    </source>
</evidence>
<dbReference type="SMART" id="SM00490">
    <property type="entry name" value="HELICc"/>
    <property type="match status" value="1"/>
</dbReference>
<evidence type="ECO:0000256" key="6">
    <source>
        <dbReference type="ARBA" id="ARBA00023235"/>
    </source>
</evidence>
<evidence type="ECO:0000256" key="1">
    <source>
        <dbReference type="ARBA" id="ARBA00010140"/>
    </source>
</evidence>
<comment type="catalytic activity">
    <reaction evidence="8">
        <text>Couples ATP hydrolysis with the unwinding of duplex DNA by translocating in the 3'-5' direction.</text>
        <dbReference type="EC" id="5.6.2.4"/>
    </reaction>
</comment>
<keyword evidence="14" id="KW-1185">Reference proteome</keyword>
<dbReference type="InterPro" id="IPR004179">
    <property type="entry name" value="Sec63-dom"/>
</dbReference>
<keyword evidence="7" id="KW-0469">Meiosis</keyword>
<evidence type="ECO:0000313" key="14">
    <source>
        <dbReference type="Proteomes" id="UP000052978"/>
    </source>
</evidence>
<keyword evidence="4 13" id="KW-0347">Helicase</keyword>
<dbReference type="SMART" id="SM00973">
    <property type="entry name" value="Sec63"/>
    <property type="match status" value="1"/>
</dbReference>
<dbReference type="SMART" id="SM00487">
    <property type="entry name" value="DEXDc"/>
    <property type="match status" value="1"/>
</dbReference>
<organism evidence="13 14">
    <name type="scientific">Myotis brandtii</name>
    <name type="common">Brandt's bat</name>
    <dbReference type="NCBI Taxonomy" id="109478"/>
    <lineage>
        <taxon>Eukaryota</taxon>
        <taxon>Metazoa</taxon>
        <taxon>Chordata</taxon>
        <taxon>Craniata</taxon>
        <taxon>Vertebrata</taxon>
        <taxon>Euteleostomi</taxon>
        <taxon>Mammalia</taxon>
        <taxon>Eutheria</taxon>
        <taxon>Laurasiatheria</taxon>
        <taxon>Chiroptera</taxon>
        <taxon>Yangochiroptera</taxon>
        <taxon>Vespertilionidae</taxon>
        <taxon>Myotis</taxon>
    </lineage>
</organism>
<dbReference type="SUPFAM" id="SSF52540">
    <property type="entry name" value="P-loop containing nucleoside triphosphate hydrolases"/>
    <property type="match status" value="2"/>
</dbReference>
<dbReference type="InterPro" id="IPR014001">
    <property type="entry name" value="Helicase_ATP-bd"/>
</dbReference>
<dbReference type="Pfam" id="PF02889">
    <property type="entry name" value="Sec63"/>
    <property type="match status" value="1"/>
</dbReference>
<evidence type="ECO:0000256" key="7">
    <source>
        <dbReference type="ARBA" id="ARBA00023254"/>
    </source>
</evidence>
<evidence type="ECO:0000256" key="9">
    <source>
        <dbReference type="ARBA" id="ARBA00034808"/>
    </source>
</evidence>
<comment type="similarity">
    <text evidence="1">Belongs to the helicase family. SKI2 subfamily.</text>
</comment>
<feature type="domain" description="Helicase C-terminal" evidence="12">
    <location>
        <begin position="413"/>
        <end position="606"/>
    </location>
</feature>
<dbReference type="Pfam" id="PF00270">
    <property type="entry name" value="DEAD"/>
    <property type="match status" value="1"/>
</dbReference>
<evidence type="ECO:0000313" key="13">
    <source>
        <dbReference type="EMBL" id="EPQ02049.1"/>
    </source>
</evidence>
<dbReference type="InterPro" id="IPR011545">
    <property type="entry name" value="DEAD/DEAH_box_helicase_dom"/>
</dbReference>
<protein>
    <recommendedName>
        <fullName evidence="9">DNA 3'-5' helicase</fullName>
        <ecNumber evidence="9">5.6.2.4</ecNumber>
    </recommendedName>
</protein>
<evidence type="ECO:0000259" key="12">
    <source>
        <dbReference type="PROSITE" id="PS51194"/>
    </source>
</evidence>